<feature type="transmembrane region" description="Helical" evidence="8">
    <location>
        <begin position="336"/>
        <end position="357"/>
    </location>
</feature>
<keyword evidence="7 8" id="KW-0472">Membrane</keyword>
<evidence type="ECO:0000256" key="7">
    <source>
        <dbReference type="ARBA" id="ARBA00023136"/>
    </source>
</evidence>
<evidence type="ECO:0000256" key="3">
    <source>
        <dbReference type="ARBA" id="ARBA00022448"/>
    </source>
</evidence>
<evidence type="ECO:0000256" key="1">
    <source>
        <dbReference type="ARBA" id="ARBA00004651"/>
    </source>
</evidence>
<dbReference type="GO" id="GO:0005886">
    <property type="term" value="C:plasma membrane"/>
    <property type="evidence" value="ECO:0007669"/>
    <property type="project" value="UniProtKB-SubCell"/>
</dbReference>
<protein>
    <submittedName>
        <fullName evidence="10">Bcr/CflA family drug resistance efflux transporter</fullName>
    </submittedName>
</protein>
<evidence type="ECO:0000256" key="8">
    <source>
        <dbReference type="SAM" id="Phobius"/>
    </source>
</evidence>
<comment type="similarity">
    <text evidence="2">Belongs to the major facilitator superfamily. Bcr/CmlA family.</text>
</comment>
<dbReference type="GO" id="GO:0042910">
    <property type="term" value="F:xenobiotic transmembrane transporter activity"/>
    <property type="evidence" value="ECO:0007669"/>
    <property type="project" value="InterPro"/>
</dbReference>
<evidence type="ECO:0000259" key="9">
    <source>
        <dbReference type="PROSITE" id="PS50850"/>
    </source>
</evidence>
<dbReference type="Gene3D" id="1.20.1720.10">
    <property type="entry name" value="Multidrug resistance protein D"/>
    <property type="match status" value="1"/>
</dbReference>
<dbReference type="SUPFAM" id="SSF103473">
    <property type="entry name" value="MFS general substrate transporter"/>
    <property type="match status" value="1"/>
</dbReference>
<evidence type="ECO:0000256" key="2">
    <source>
        <dbReference type="ARBA" id="ARBA00006236"/>
    </source>
</evidence>
<dbReference type="Proteomes" id="UP000612362">
    <property type="component" value="Unassembled WGS sequence"/>
</dbReference>
<reference evidence="10" key="1">
    <citation type="submission" date="2020-10" db="EMBL/GenBank/DDBJ databases">
        <title>Taxonomic study of unclassified bacteria belonging to the class Ktedonobacteria.</title>
        <authorList>
            <person name="Yabe S."/>
            <person name="Wang C.M."/>
            <person name="Zheng Y."/>
            <person name="Sakai Y."/>
            <person name="Cavaletti L."/>
            <person name="Monciardini P."/>
            <person name="Donadio S."/>
        </authorList>
    </citation>
    <scope>NUCLEOTIDE SEQUENCE</scope>
    <source>
        <strain evidence="10">SOSP1-1</strain>
    </source>
</reference>
<accession>A0A8J3I0V3</accession>
<keyword evidence="3" id="KW-0813">Transport</keyword>
<dbReference type="PANTHER" id="PTHR23502:SF132">
    <property type="entry name" value="POLYAMINE TRANSPORTER 2-RELATED"/>
    <property type="match status" value="1"/>
</dbReference>
<dbReference type="RefSeq" id="WP_220196104.1">
    <property type="nucleotide sequence ID" value="NZ_BNJF01000002.1"/>
</dbReference>
<dbReference type="InterPro" id="IPR005829">
    <property type="entry name" value="Sugar_transporter_CS"/>
</dbReference>
<dbReference type="InterPro" id="IPR011701">
    <property type="entry name" value="MFS"/>
</dbReference>
<dbReference type="GO" id="GO:1990961">
    <property type="term" value="P:xenobiotic detoxification by transmembrane export across the plasma membrane"/>
    <property type="evidence" value="ECO:0007669"/>
    <property type="project" value="InterPro"/>
</dbReference>
<dbReference type="InterPro" id="IPR004812">
    <property type="entry name" value="Efflux_drug-R_Bcr/CmlA"/>
</dbReference>
<keyword evidence="11" id="KW-1185">Reference proteome</keyword>
<feature type="transmembrane region" description="Helical" evidence="8">
    <location>
        <begin position="364"/>
        <end position="385"/>
    </location>
</feature>
<dbReference type="FunFam" id="1.20.1720.10:FF:000005">
    <property type="entry name" value="Bcr/CflA family efflux transporter"/>
    <property type="match status" value="1"/>
</dbReference>
<name>A0A8J3I0V3_9CHLR</name>
<dbReference type="PROSITE" id="PS50850">
    <property type="entry name" value="MFS"/>
    <property type="match status" value="1"/>
</dbReference>
<evidence type="ECO:0000256" key="4">
    <source>
        <dbReference type="ARBA" id="ARBA00022475"/>
    </source>
</evidence>
<feature type="transmembrane region" description="Helical" evidence="8">
    <location>
        <begin position="125"/>
        <end position="146"/>
    </location>
</feature>
<dbReference type="CDD" id="cd17320">
    <property type="entry name" value="MFS_MdfA_MDR_like"/>
    <property type="match status" value="1"/>
</dbReference>
<evidence type="ECO:0000313" key="10">
    <source>
        <dbReference type="EMBL" id="GHO46746.1"/>
    </source>
</evidence>
<evidence type="ECO:0000313" key="11">
    <source>
        <dbReference type="Proteomes" id="UP000612362"/>
    </source>
</evidence>
<dbReference type="PANTHER" id="PTHR23502">
    <property type="entry name" value="MAJOR FACILITATOR SUPERFAMILY"/>
    <property type="match status" value="1"/>
</dbReference>
<feature type="transmembrane region" description="Helical" evidence="8">
    <location>
        <begin position="391"/>
        <end position="413"/>
    </location>
</feature>
<feature type="transmembrane region" description="Helical" evidence="8">
    <location>
        <begin position="101"/>
        <end position="119"/>
    </location>
</feature>
<comment type="subcellular location">
    <subcellularLocation>
        <location evidence="1">Cell membrane</location>
        <topology evidence="1">Multi-pass membrane protein</topology>
    </subcellularLocation>
</comment>
<evidence type="ECO:0000256" key="5">
    <source>
        <dbReference type="ARBA" id="ARBA00022692"/>
    </source>
</evidence>
<sequence length="423" mass="43837">MSKDNLAVNPETALNFSEKSAEILERETPIRVRHVLILGSLSAFGPLSTDMYLPSLPALSHDLHATMSQTQLTLSAGILGLALGQVLSGPVSDALGRKRPLIVGIVAFILSSLLCIVAPNIPVLVALRFIQGMSGATGIVISMAMARDMYAGNAMARFLSLLMLVNGVAPIVAPIIGSQLLRFTSWHGVFITLALFGVALLLASFFGLGETLPATSRQSGGIATTFGAFRDLLRDGRFVGYALSAGFAFAACITYISVSPFILQNIYHLSPQVFGLLFGINALGIVIVGQINGKLVGRISSRTLLNWGLGGIALGGIALLIVVISGIGLFGVLPSLFILVSSIGLIMPNSAALALATTRTAGSASALLGVLQLVIGPVAAPLIGLGGTESALPMALGIAGFGILSLLTFVVLCRPLQDRAQVQ</sequence>
<feature type="transmembrane region" description="Helical" evidence="8">
    <location>
        <begin position="304"/>
        <end position="330"/>
    </location>
</feature>
<gene>
    <name evidence="10" type="primary">tcaB</name>
    <name evidence="10" type="ORF">KSX_49090</name>
</gene>
<proteinExistence type="inferred from homology"/>
<feature type="transmembrane region" description="Helical" evidence="8">
    <location>
        <begin position="269"/>
        <end position="292"/>
    </location>
</feature>
<feature type="transmembrane region" description="Helical" evidence="8">
    <location>
        <begin position="158"/>
        <end position="177"/>
    </location>
</feature>
<dbReference type="AlphaFoldDB" id="A0A8J3I0V3"/>
<comment type="caution">
    <text evidence="10">The sequence shown here is derived from an EMBL/GenBank/DDBJ whole genome shotgun (WGS) entry which is preliminary data.</text>
</comment>
<organism evidence="10 11">
    <name type="scientific">Ktedonospora formicarum</name>
    <dbReference type="NCBI Taxonomy" id="2778364"/>
    <lineage>
        <taxon>Bacteria</taxon>
        <taxon>Bacillati</taxon>
        <taxon>Chloroflexota</taxon>
        <taxon>Ktedonobacteria</taxon>
        <taxon>Ktedonobacterales</taxon>
        <taxon>Ktedonobacteraceae</taxon>
        <taxon>Ktedonospora</taxon>
    </lineage>
</organism>
<dbReference type="InterPro" id="IPR036259">
    <property type="entry name" value="MFS_trans_sf"/>
</dbReference>
<dbReference type="InterPro" id="IPR020846">
    <property type="entry name" value="MFS_dom"/>
</dbReference>
<feature type="transmembrane region" description="Helical" evidence="8">
    <location>
        <begin position="189"/>
        <end position="208"/>
    </location>
</feature>
<keyword evidence="5 8" id="KW-0812">Transmembrane</keyword>
<evidence type="ECO:0000256" key="6">
    <source>
        <dbReference type="ARBA" id="ARBA00022989"/>
    </source>
</evidence>
<dbReference type="EMBL" id="BNJF01000002">
    <property type="protein sequence ID" value="GHO46746.1"/>
    <property type="molecule type" value="Genomic_DNA"/>
</dbReference>
<keyword evidence="4" id="KW-1003">Cell membrane</keyword>
<dbReference type="NCBIfam" id="TIGR00710">
    <property type="entry name" value="efflux_Bcr_CflA"/>
    <property type="match status" value="1"/>
</dbReference>
<feature type="transmembrane region" description="Helical" evidence="8">
    <location>
        <begin position="238"/>
        <end position="263"/>
    </location>
</feature>
<dbReference type="Pfam" id="PF07690">
    <property type="entry name" value="MFS_1"/>
    <property type="match status" value="1"/>
</dbReference>
<keyword evidence="6 8" id="KW-1133">Transmembrane helix</keyword>
<feature type="domain" description="Major facilitator superfamily (MFS) profile" evidence="9">
    <location>
        <begin position="34"/>
        <end position="417"/>
    </location>
</feature>
<dbReference type="PROSITE" id="PS00216">
    <property type="entry name" value="SUGAR_TRANSPORT_1"/>
    <property type="match status" value="1"/>
</dbReference>